<sequence length="834" mass="94520">MSQPFFPPRPPATPTIYAYELIDVPGHSGWLKVGYTNRNAKDRVAEQLKTSQVKYTIVLEESAMRTDGSAFNDHDIHRYLRKKGIHNPDGEWFVCTVAQVKAAVIALKSGEANEDNRTLTFGMRPEQTEAVEKTSAYFQSFHGENPGQTPHFLWNAKMRFGKTFATYQLAKKMGWKKVLVLTFKPAVQNAWEEDLQTHVDFAGWQFISRNGSLSFEQADKTKPIVCFGSFQDYLGKNEAGGIKPRNGWVHATHWDCVVMDEYHYGAWRESAKELFEAEGKKEVAFGEGEGIDYFDESIMPITTNGYLYLSGTPFRAIASGEFIEEQIYNWTYSDEQRAKEQWPGQPNPYASLPRMVMLTYQLPDSIREIATGGEFNEFDLNVFFSALGDDVLARFKYETEVQKWLDLIRGSYLEEAVNNLKMGVEKPPMPFSDSRLLNLLSHTFWFLPTVAACHAMKNLLAQKQNRFYHDYTVVVAAGNSAGLGVEALKPVQAAMVNPLTSKTITLSCGKLTTGVSVKPWTGILMLRNSSSPETYFQAAFRVQTPWTVRNSDSLSPNKEEIVKEECYVFDFAPDRALRQVADYSCRLNVNESNPEAKVAEFIHFLPVLAYDGSSMKQVDAAGILDMAMSGTTATLLARRWESALLVNVDNNTLQRLMNNKDAMTALMTIEGFRNLNKEIETIINKSDSVQKAKKKANDKPLTDKEKGKMTEEEKEYKNLRKQIQEKLIKFATRVPVFMYLTDYRERSLKDVITQLEPGLFKKVTGLMVKDFELLVSLNVFNSALMNDAVYKFKRYEDASLAYVGISKHIGEDVGLYDTVLSADDYQASFVNENH</sequence>
<evidence type="ECO:0000313" key="3">
    <source>
        <dbReference type="EMBL" id="MBO0935389.1"/>
    </source>
</evidence>
<reference evidence="3" key="1">
    <citation type="submission" date="2021-03" db="EMBL/GenBank/DDBJ databases">
        <title>Fibrella sp. HMF5335 genome sequencing and assembly.</title>
        <authorList>
            <person name="Kang H."/>
            <person name="Kim H."/>
            <person name="Bae S."/>
            <person name="Joh K."/>
        </authorList>
    </citation>
    <scope>NUCLEOTIDE SEQUENCE</scope>
    <source>
        <strain evidence="3">HMF5335</strain>
    </source>
</reference>
<evidence type="ECO:0000259" key="2">
    <source>
        <dbReference type="SMART" id="SM00974"/>
    </source>
</evidence>
<dbReference type="AlphaFoldDB" id="A0A939GAN6"/>
<accession>A0A939GAN6</accession>
<evidence type="ECO:0000313" key="4">
    <source>
        <dbReference type="Proteomes" id="UP000664034"/>
    </source>
</evidence>
<dbReference type="SMART" id="SM00974">
    <property type="entry name" value="T5orf172"/>
    <property type="match status" value="1"/>
</dbReference>
<proteinExistence type="predicted"/>
<name>A0A939GAN6_9BACT</name>
<keyword evidence="4" id="KW-1185">Reference proteome</keyword>
<dbReference type="InterPro" id="IPR027417">
    <property type="entry name" value="P-loop_NTPase"/>
</dbReference>
<feature type="compositionally biased region" description="Basic and acidic residues" evidence="1">
    <location>
        <begin position="695"/>
        <end position="713"/>
    </location>
</feature>
<dbReference type="SUPFAM" id="SSF52540">
    <property type="entry name" value="P-loop containing nucleoside triphosphate hydrolases"/>
    <property type="match status" value="1"/>
</dbReference>
<dbReference type="InterPro" id="IPR018306">
    <property type="entry name" value="Phage_T5_Orf172_DNA-bd"/>
</dbReference>
<dbReference type="Gene3D" id="3.40.50.300">
    <property type="entry name" value="P-loop containing nucleotide triphosphate hydrolases"/>
    <property type="match status" value="1"/>
</dbReference>
<evidence type="ECO:0000256" key="1">
    <source>
        <dbReference type="SAM" id="MobiDB-lite"/>
    </source>
</evidence>
<dbReference type="RefSeq" id="WP_207362944.1">
    <property type="nucleotide sequence ID" value="NZ_JAFMYV010000001.1"/>
</dbReference>
<dbReference type="Pfam" id="PF10544">
    <property type="entry name" value="T5orf172"/>
    <property type="match status" value="1"/>
</dbReference>
<protein>
    <submittedName>
        <fullName evidence="3">GIY-YIG nuclease family protein</fullName>
    </submittedName>
</protein>
<comment type="caution">
    <text evidence="3">The sequence shown here is derived from an EMBL/GenBank/DDBJ whole genome shotgun (WGS) entry which is preliminary data.</text>
</comment>
<dbReference type="Proteomes" id="UP000664034">
    <property type="component" value="Unassembled WGS sequence"/>
</dbReference>
<feature type="domain" description="Bacteriophage T5 Orf172 DNA-binding" evidence="2">
    <location>
        <begin position="25"/>
        <end position="107"/>
    </location>
</feature>
<feature type="region of interest" description="Disordered" evidence="1">
    <location>
        <begin position="691"/>
        <end position="713"/>
    </location>
</feature>
<dbReference type="EMBL" id="JAFMYV010000001">
    <property type="protein sequence ID" value="MBO0935389.1"/>
    <property type="molecule type" value="Genomic_DNA"/>
</dbReference>
<gene>
    <name evidence="3" type="ORF">J2I47_02395</name>
</gene>
<organism evidence="3 4">
    <name type="scientific">Fibrella rubiginis</name>
    <dbReference type="NCBI Taxonomy" id="2817060"/>
    <lineage>
        <taxon>Bacteria</taxon>
        <taxon>Pseudomonadati</taxon>
        <taxon>Bacteroidota</taxon>
        <taxon>Cytophagia</taxon>
        <taxon>Cytophagales</taxon>
        <taxon>Spirosomataceae</taxon>
        <taxon>Fibrella</taxon>
    </lineage>
</organism>